<gene>
    <name evidence="14" type="ORF">MNEG_2789</name>
</gene>
<evidence type="ECO:0000256" key="1">
    <source>
        <dbReference type="ARBA" id="ARBA00001913"/>
    </source>
</evidence>
<evidence type="ECO:0000256" key="10">
    <source>
        <dbReference type="PIRSR" id="PIRSR601382-2"/>
    </source>
</evidence>
<evidence type="ECO:0000256" key="8">
    <source>
        <dbReference type="ARBA" id="ARBA00047669"/>
    </source>
</evidence>
<protein>
    <recommendedName>
        <fullName evidence="11">alpha-1,2-Mannosidase</fullName>
        <ecNumber evidence="11">3.2.1.-</ecNumber>
    </recommendedName>
</protein>
<evidence type="ECO:0000256" key="5">
    <source>
        <dbReference type="ARBA" id="ARBA00022801"/>
    </source>
</evidence>
<keyword evidence="15" id="KW-1185">Reference proteome</keyword>
<evidence type="ECO:0000256" key="9">
    <source>
        <dbReference type="ARBA" id="ARBA00048605"/>
    </source>
</evidence>
<dbReference type="GO" id="GO:0005783">
    <property type="term" value="C:endoplasmic reticulum"/>
    <property type="evidence" value="ECO:0007669"/>
    <property type="project" value="TreeGrafter"/>
</dbReference>
<feature type="region of interest" description="Disordered" evidence="13">
    <location>
        <begin position="109"/>
        <end position="151"/>
    </location>
</feature>
<organism evidence="14 15">
    <name type="scientific">Monoraphidium neglectum</name>
    <dbReference type="NCBI Taxonomy" id="145388"/>
    <lineage>
        <taxon>Eukaryota</taxon>
        <taxon>Viridiplantae</taxon>
        <taxon>Chlorophyta</taxon>
        <taxon>core chlorophytes</taxon>
        <taxon>Chlorophyceae</taxon>
        <taxon>CS clade</taxon>
        <taxon>Sphaeropleales</taxon>
        <taxon>Selenastraceae</taxon>
        <taxon>Monoraphidium</taxon>
    </lineage>
</organism>
<dbReference type="GO" id="GO:0004571">
    <property type="term" value="F:mannosyl-oligosaccharide 1,2-alpha-mannosidase activity"/>
    <property type="evidence" value="ECO:0007669"/>
    <property type="project" value="UniProtKB-EC"/>
</dbReference>
<dbReference type="EMBL" id="KK100547">
    <property type="protein sequence ID" value="KIZ05164.1"/>
    <property type="molecule type" value="Genomic_DNA"/>
</dbReference>
<feature type="coiled-coil region" evidence="12">
    <location>
        <begin position="48"/>
        <end position="75"/>
    </location>
</feature>
<dbReference type="OrthoDB" id="8118055at2759"/>
<proteinExistence type="inferred from homology"/>
<dbReference type="InterPro" id="IPR036026">
    <property type="entry name" value="Seven-hairpin_glycosidases"/>
</dbReference>
<dbReference type="PANTHER" id="PTHR11742:SF55">
    <property type="entry name" value="ENDOPLASMIC RETICULUM MANNOSYL-OLIGOSACCHARIDE 1,2-ALPHA-MANNOSIDASE"/>
    <property type="match status" value="1"/>
</dbReference>
<accession>A0A0D2LES4</accession>
<dbReference type="InterPro" id="IPR012341">
    <property type="entry name" value="6hp_glycosidase-like_sf"/>
</dbReference>
<dbReference type="AlphaFoldDB" id="A0A0D2LES4"/>
<evidence type="ECO:0000256" key="13">
    <source>
        <dbReference type="SAM" id="MobiDB-lite"/>
    </source>
</evidence>
<dbReference type="Proteomes" id="UP000054498">
    <property type="component" value="Unassembled WGS sequence"/>
</dbReference>
<dbReference type="PANTHER" id="PTHR11742">
    <property type="entry name" value="MANNOSYL-OLIGOSACCHARIDE ALPHA-1,2-MANNOSIDASE-RELATED"/>
    <property type="match status" value="1"/>
</dbReference>
<dbReference type="GeneID" id="25735667"/>
<dbReference type="GO" id="GO:0005768">
    <property type="term" value="C:endosome"/>
    <property type="evidence" value="ECO:0007669"/>
    <property type="project" value="TreeGrafter"/>
</dbReference>
<dbReference type="GO" id="GO:0005509">
    <property type="term" value="F:calcium ion binding"/>
    <property type="evidence" value="ECO:0007669"/>
    <property type="project" value="InterPro"/>
</dbReference>
<name>A0A0D2LES4_9CHLO</name>
<comment type="catalytic activity">
    <reaction evidence="9">
        <text>N(4)-(alpha-D-Man-(1-&gt;2)-alpha-D-Man-(1-&gt;2)-alpha-D-Man-(1-&gt;3)-[alpha-D-Man-(1-&gt;2)-alpha-D-Man-(1-&gt;3)-[alpha-D-Man-(1-&gt;2)-alpha-D-Man-(1-&gt;6)]-alpha-D-Man-(1-&gt;6)]-beta-D-Man-(1-&gt;4)-beta-D-GlcNAc-(1-&gt;4)-beta-D-GlcNAc)-L-asparaginyl-[protein] (N-glucan mannose isomer 9A1,2,3B1,2,3) + 4 H2O = N(4)-(alpha-D-Man-(1-&gt;3)-[alpha-D-Man-(1-&gt;3)-[alpha-D-Man-(1-&gt;6)]-alpha-D-Man-(1-&gt;6)]-beta-D-Man-(1-&gt;4)-beta-D-GlcNAc-(1-&gt;4)-beta-D-GlcNAc)-L-asparaginyl-[protein] (N-glucan mannose isomer 5A1,2) + 4 beta-D-mannose</text>
        <dbReference type="Rhea" id="RHEA:56008"/>
        <dbReference type="Rhea" id="RHEA-COMP:14356"/>
        <dbReference type="Rhea" id="RHEA-COMP:14367"/>
        <dbReference type="ChEBI" id="CHEBI:15377"/>
        <dbReference type="ChEBI" id="CHEBI:28563"/>
        <dbReference type="ChEBI" id="CHEBI:59087"/>
        <dbReference type="ChEBI" id="CHEBI:139493"/>
        <dbReference type="EC" id="3.2.1.113"/>
    </reaction>
</comment>
<comment type="cofactor">
    <cofactor evidence="1 10">
        <name>Ca(2+)</name>
        <dbReference type="ChEBI" id="CHEBI:29108"/>
    </cofactor>
</comment>
<dbReference type="KEGG" id="mng:MNEG_2789"/>
<feature type="compositionally biased region" description="Pro residues" evidence="13">
    <location>
        <begin position="128"/>
        <end position="146"/>
    </location>
</feature>
<evidence type="ECO:0000256" key="11">
    <source>
        <dbReference type="RuleBase" id="RU361193"/>
    </source>
</evidence>
<dbReference type="Pfam" id="PF01532">
    <property type="entry name" value="Glyco_hydro_47"/>
    <property type="match status" value="1"/>
</dbReference>
<evidence type="ECO:0000256" key="7">
    <source>
        <dbReference type="ARBA" id="ARBA00023157"/>
    </source>
</evidence>
<comment type="pathway">
    <text evidence="2">Protein modification; protein glycosylation.</text>
</comment>
<keyword evidence="7" id="KW-1015">Disulfide bond</keyword>
<sequence>MPQVKSLEAYAPQVVTQPLPSKGKTQLQPLQQQQQLLQQQLLLLQRQQPLQQQQLQQVQQQLQQVQQQLQQAQQQQPLRQLQQLAQQPFQHRVERRALLQAAAAQPPVVVQPAAAQPHDTAAHVEPSQSPPPPPPPSPPPPPPPPHQRATFTPLSRQDFLRPEAAETLFYLWRATGDEIYREWGWNMFRAWERWCKCPTGGYATVRDVYPIPPQLDSKMESFWLAETLKYLFLLFEDDPSVLSFDEWVLNTEAHPLPIWGTAPDKMREEELYEFSLKDIPVRRGPKKAKGAQRPPLVV</sequence>
<keyword evidence="4 10" id="KW-0479">Metal-binding</keyword>
<dbReference type="SUPFAM" id="SSF48225">
    <property type="entry name" value="Seven-hairpin glycosidases"/>
    <property type="match status" value="1"/>
</dbReference>
<dbReference type="GO" id="GO:0016020">
    <property type="term" value="C:membrane"/>
    <property type="evidence" value="ECO:0007669"/>
    <property type="project" value="InterPro"/>
</dbReference>
<keyword evidence="11 14" id="KW-0326">Glycosidase</keyword>
<reference evidence="14 15" key="1">
    <citation type="journal article" date="2013" name="BMC Genomics">
        <title>Reconstruction of the lipid metabolism for the microalga Monoraphidium neglectum from its genome sequence reveals characteristics suitable for biofuel production.</title>
        <authorList>
            <person name="Bogen C."/>
            <person name="Al-Dilaimi A."/>
            <person name="Albersmeier A."/>
            <person name="Wichmann J."/>
            <person name="Grundmann M."/>
            <person name="Rupp O."/>
            <person name="Lauersen K.J."/>
            <person name="Blifernez-Klassen O."/>
            <person name="Kalinowski J."/>
            <person name="Goesmann A."/>
            <person name="Mussgnug J.H."/>
            <person name="Kruse O."/>
        </authorList>
    </citation>
    <scope>NUCLEOTIDE SEQUENCE [LARGE SCALE GENOMIC DNA]</scope>
    <source>
        <strain evidence="14 15">SAG 48.87</strain>
    </source>
</reference>
<dbReference type="PRINTS" id="PR00747">
    <property type="entry name" value="GLYHDRLASE47"/>
</dbReference>
<evidence type="ECO:0000313" key="14">
    <source>
        <dbReference type="EMBL" id="KIZ05164.1"/>
    </source>
</evidence>
<evidence type="ECO:0000313" key="15">
    <source>
        <dbReference type="Proteomes" id="UP000054498"/>
    </source>
</evidence>
<comment type="catalytic activity">
    <reaction evidence="8">
        <text>N(4)-(alpha-D-Man-(1-&gt;2)-alpha-D-Man-(1-&gt;2)-alpha-D-Man-(1-&gt;3)-[alpha-D-Man-(1-&gt;3)-[alpha-D-Man-(1-&gt;2)-alpha-D-Man-(1-&gt;6)]-alpha-D-Man-(1-&gt;6)]-beta-D-Man-(1-&gt;4)-beta-D-GlcNAc-(1-&gt;4)-beta-D-GlcNAc)-L-asparaginyl-[protein] (N-glucan mannose isomer 8A1,2,3B1,3) + 3 H2O = N(4)-(alpha-D-Man-(1-&gt;3)-[alpha-D-Man-(1-&gt;3)-[alpha-D-Man-(1-&gt;6)]-alpha-D-Man-(1-&gt;6)]-beta-D-Man-(1-&gt;4)-beta-D-GlcNAc-(1-&gt;4)-beta-D-GlcNAc)-L-asparaginyl-[protein] (N-glucan mannose isomer 5A1,2) + 3 beta-D-mannose</text>
        <dbReference type="Rhea" id="RHEA:56028"/>
        <dbReference type="Rhea" id="RHEA-COMP:14358"/>
        <dbReference type="Rhea" id="RHEA-COMP:14367"/>
        <dbReference type="ChEBI" id="CHEBI:15377"/>
        <dbReference type="ChEBI" id="CHEBI:28563"/>
        <dbReference type="ChEBI" id="CHEBI:59087"/>
        <dbReference type="ChEBI" id="CHEBI:60628"/>
        <dbReference type="EC" id="3.2.1.113"/>
    </reaction>
</comment>
<evidence type="ECO:0000256" key="4">
    <source>
        <dbReference type="ARBA" id="ARBA00022723"/>
    </source>
</evidence>
<dbReference type="GO" id="GO:0005802">
    <property type="term" value="C:trans-Golgi network"/>
    <property type="evidence" value="ECO:0007669"/>
    <property type="project" value="TreeGrafter"/>
</dbReference>
<evidence type="ECO:0000256" key="3">
    <source>
        <dbReference type="ARBA" id="ARBA00007658"/>
    </source>
</evidence>
<evidence type="ECO:0000256" key="6">
    <source>
        <dbReference type="ARBA" id="ARBA00022837"/>
    </source>
</evidence>
<keyword evidence="5 11" id="KW-0378">Hydrolase</keyword>
<dbReference type="RefSeq" id="XP_013904183.1">
    <property type="nucleotide sequence ID" value="XM_014048729.1"/>
</dbReference>
<feature type="binding site" evidence="10">
    <location>
        <position position="251"/>
    </location>
    <ligand>
        <name>Ca(2+)</name>
        <dbReference type="ChEBI" id="CHEBI:29108"/>
    </ligand>
</feature>
<dbReference type="STRING" id="145388.A0A0D2LES4"/>
<dbReference type="GO" id="GO:0005975">
    <property type="term" value="P:carbohydrate metabolic process"/>
    <property type="evidence" value="ECO:0007669"/>
    <property type="project" value="InterPro"/>
</dbReference>
<evidence type="ECO:0000256" key="2">
    <source>
        <dbReference type="ARBA" id="ARBA00004922"/>
    </source>
</evidence>
<dbReference type="EC" id="3.2.1.-" evidence="11"/>
<comment type="similarity">
    <text evidence="3 11">Belongs to the glycosyl hydrolase 47 family.</text>
</comment>
<keyword evidence="12" id="KW-0175">Coiled coil</keyword>
<evidence type="ECO:0000256" key="12">
    <source>
        <dbReference type="SAM" id="Coils"/>
    </source>
</evidence>
<dbReference type="InterPro" id="IPR001382">
    <property type="entry name" value="Glyco_hydro_47"/>
</dbReference>
<dbReference type="Gene3D" id="1.50.10.10">
    <property type="match status" value="1"/>
</dbReference>
<dbReference type="InterPro" id="IPR050749">
    <property type="entry name" value="Glycosyl_Hydrolase_47"/>
</dbReference>
<keyword evidence="6 10" id="KW-0106">Calcium</keyword>